<name>A0A1D2JBW1_PARBR</name>
<reference evidence="1 2" key="1">
    <citation type="submission" date="2016-06" db="EMBL/GenBank/DDBJ databases">
        <authorList>
            <person name="Kjaerup R.B."/>
            <person name="Dalgaard T.S."/>
            <person name="Juul-Madsen H.R."/>
        </authorList>
    </citation>
    <scope>NUCLEOTIDE SEQUENCE [LARGE SCALE GENOMIC DNA]</scope>
    <source>
        <strain evidence="1 2">Pb300</strain>
    </source>
</reference>
<accession>A0A1D2JBW1</accession>
<comment type="caution">
    <text evidence="1">The sequence shown here is derived from an EMBL/GenBank/DDBJ whole genome shotgun (WGS) entry which is preliminary data.</text>
</comment>
<proteinExistence type="predicted"/>
<dbReference type="AlphaFoldDB" id="A0A1D2JBW1"/>
<dbReference type="Proteomes" id="UP000242814">
    <property type="component" value="Unassembled WGS sequence"/>
</dbReference>
<dbReference type="VEuPathDB" id="FungiDB:PABG_11140"/>
<sequence length="206" mass="22315">MTYRCWAVLRQASAGSAVFPPLFRGFIAQIYKLEPFPTLKPYQDAPCVTCKDGRMLHHKSSTHPMIQGSEVAVNELVSILAFLGAGTFAGDLDPSNSDRNVKTLYLLPAWSTGVEIVHAEKQILVCGLTYSLAMFLTISCYATPASRRSASTKLPRPNSDDADAVSTAHEQLTPPLLTTVCSSIINIPRSAVGEFLARSPTTTIIN</sequence>
<dbReference type="EMBL" id="LZYO01000207">
    <property type="protein sequence ID" value="ODH25968.1"/>
    <property type="molecule type" value="Genomic_DNA"/>
</dbReference>
<organism evidence="1 2">
    <name type="scientific">Paracoccidioides brasiliensis</name>
    <dbReference type="NCBI Taxonomy" id="121759"/>
    <lineage>
        <taxon>Eukaryota</taxon>
        <taxon>Fungi</taxon>
        <taxon>Dikarya</taxon>
        <taxon>Ascomycota</taxon>
        <taxon>Pezizomycotina</taxon>
        <taxon>Eurotiomycetes</taxon>
        <taxon>Eurotiomycetidae</taxon>
        <taxon>Onygenales</taxon>
        <taxon>Ajellomycetaceae</taxon>
        <taxon>Paracoccidioides</taxon>
    </lineage>
</organism>
<evidence type="ECO:0000313" key="2">
    <source>
        <dbReference type="Proteomes" id="UP000242814"/>
    </source>
</evidence>
<gene>
    <name evidence="1" type="ORF">ACO22_04919</name>
</gene>
<evidence type="ECO:0000313" key="1">
    <source>
        <dbReference type="EMBL" id="ODH25968.1"/>
    </source>
</evidence>
<protein>
    <submittedName>
        <fullName evidence="1">Uncharacterized protein</fullName>
    </submittedName>
</protein>